<name>A0A8J4FUU6_9CHLO</name>
<feature type="non-terminal residue" evidence="2">
    <location>
        <position position="1"/>
    </location>
</feature>
<feature type="region of interest" description="Disordered" evidence="1">
    <location>
        <begin position="287"/>
        <end position="352"/>
    </location>
</feature>
<dbReference type="Proteomes" id="UP000747110">
    <property type="component" value="Unassembled WGS sequence"/>
</dbReference>
<reference evidence="2" key="1">
    <citation type="journal article" date="2021" name="Proc. Natl. Acad. Sci. U.S.A.">
        <title>Three genomes in the algal genus Volvox reveal the fate of a haploid sex-determining region after a transition to homothallism.</title>
        <authorList>
            <person name="Yamamoto K."/>
            <person name="Hamaji T."/>
            <person name="Kawai-Toyooka H."/>
            <person name="Matsuzaki R."/>
            <person name="Takahashi F."/>
            <person name="Nishimura Y."/>
            <person name="Kawachi M."/>
            <person name="Noguchi H."/>
            <person name="Minakuchi Y."/>
            <person name="Umen J.G."/>
            <person name="Toyoda A."/>
            <person name="Nozaki H."/>
        </authorList>
    </citation>
    <scope>NUCLEOTIDE SEQUENCE</scope>
    <source>
        <strain evidence="2">NIES-3786</strain>
    </source>
</reference>
<feature type="region of interest" description="Disordered" evidence="1">
    <location>
        <begin position="427"/>
        <end position="465"/>
    </location>
</feature>
<gene>
    <name evidence="2" type="ORF">Vretifemale_18911</name>
</gene>
<protein>
    <submittedName>
        <fullName evidence="2">Uncharacterized protein</fullName>
    </submittedName>
</protein>
<dbReference type="AlphaFoldDB" id="A0A8J4FUU6"/>
<feature type="compositionally biased region" description="Basic and acidic residues" evidence="1">
    <location>
        <begin position="313"/>
        <end position="323"/>
    </location>
</feature>
<proteinExistence type="predicted"/>
<keyword evidence="3" id="KW-1185">Reference proteome</keyword>
<accession>A0A8J4FUU6</accession>
<comment type="caution">
    <text evidence="2">The sequence shown here is derived from an EMBL/GenBank/DDBJ whole genome shotgun (WGS) entry which is preliminary data.</text>
</comment>
<dbReference type="OrthoDB" id="6270329at2759"/>
<sequence length="530" mass="57810">TSLAAAAVASTSASINAAVTPWQPLPSPPLPHQPTEAFLHQPPTLVSSSSPLITRAPSFMLSAGSREEPPTAAMVEVGDDTPTESTPMLLMLHTRCWPSTRWLDALAGAATARLYTPGFRAQSLGILLWSLAGLGYSPQPGWLQPWLRRAEELVGDFRANNLTSVLCALSAWGELPVGSPAVALRATLLRLLPTMGARELQLTASALAQLCELPPSSPPVVSDVKGTEEPTLTNRRRDERTMGGRKLSPGRGRSSTNRHKDSRNSSGSAGGVVGLFVPLSQPSRVEEVQPVVGGDPHVVRSRVEGPVGSVMSRRPDRNDRNDQYDDGEDEGEVKEGNNGCDLGPGVRPPGQRQRLVMPRHRRLEPRIEQLLVQRAVQVSYNYSPRHMARMLRVLVLRLGCIRDFADLQALLLGNAMHLEAVVAEPLRRRRQRRHRRRRDDSAAGKDRENEDAVTPRTDHSAAAAAASGDVEVGWDRDLARRRELRELATVVLDAVRAVAPKGASLSDEEAAMLLPMRWWRAYLTALEASP</sequence>
<evidence type="ECO:0000313" key="2">
    <source>
        <dbReference type="EMBL" id="GIL91218.1"/>
    </source>
</evidence>
<feature type="compositionally biased region" description="Basic residues" evidence="1">
    <location>
        <begin position="427"/>
        <end position="437"/>
    </location>
</feature>
<evidence type="ECO:0000313" key="3">
    <source>
        <dbReference type="Proteomes" id="UP000747110"/>
    </source>
</evidence>
<organism evidence="2 3">
    <name type="scientific">Volvox reticuliferus</name>
    <dbReference type="NCBI Taxonomy" id="1737510"/>
    <lineage>
        <taxon>Eukaryota</taxon>
        <taxon>Viridiplantae</taxon>
        <taxon>Chlorophyta</taxon>
        <taxon>core chlorophytes</taxon>
        <taxon>Chlorophyceae</taxon>
        <taxon>CS clade</taxon>
        <taxon>Chlamydomonadales</taxon>
        <taxon>Volvocaceae</taxon>
        <taxon>Volvox</taxon>
    </lineage>
</organism>
<feature type="compositionally biased region" description="Basic and acidic residues" evidence="1">
    <location>
        <begin position="438"/>
        <end position="450"/>
    </location>
</feature>
<dbReference type="EMBL" id="BNCP01000063">
    <property type="protein sequence ID" value="GIL91218.1"/>
    <property type="molecule type" value="Genomic_DNA"/>
</dbReference>
<evidence type="ECO:0000256" key="1">
    <source>
        <dbReference type="SAM" id="MobiDB-lite"/>
    </source>
</evidence>
<feature type="region of interest" description="Disordered" evidence="1">
    <location>
        <begin position="217"/>
        <end position="275"/>
    </location>
</feature>